<evidence type="ECO:0000256" key="2">
    <source>
        <dbReference type="ARBA" id="ARBA00022559"/>
    </source>
</evidence>
<dbReference type="InterPro" id="IPR000763">
    <property type="entry name" value="Catalase_peroxidase"/>
</dbReference>
<protein>
    <recommendedName>
        <fullName evidence="9">Plant heme peroxidase family profile domain-containing protein</fullName>
    </recommendedName>
</protein>
<dbReference type="GO" id="GO:0004096">
    <property type="term" value="F:catalase activity"/>
    <property type="evidence" value="ECO:0007669"/>
    <property type="project" value="InterPro"/>
</dbReference>
<keyword evidence="6" id="KW-0408">Iron</keyword>
<evidence type="ECO:0000256" key="7">
    <source>
        <dbReference type="SAM" id="MobiDB-lite"/>
    </source>
</evidence>
<dbReference type="Gene3D" id="1.10.520.10">
    <property type="match status" value="1"/>
</dbReference>
<dbReference type="PANTHER" id="PTHR30555:SF0">
    <property type="entry name" value="CATALASE-PEROXIDASE"/>
    <property type="match status" value="1"/>
</dbReference>
<name>A0A7S2HYW0_9STRA</name>
<evidence type="ECO:0000256" key="4">
    <source>
        <dbReference type="ARBA" id="ARBA00022723"/>
    </source>
</evidence>
<dbReference type="GO" id="GO:0042744">
    <property type="term" value="P:hydrogen peroxide catabolic process"/>
    <property type="evidence" value="ECO:0007669"/>
    <property type="project" value="TreeGrafter"/>
</dbReference>
<evidence type="ECO:0008006" key="9">
    <source>
        <dbReference type="Google" id="ProtNLM"/>
    </source>
</evidence>
<dbReference type="GO" id="GO:0020037">
    <property type="term" value="F:heme binding"/>
    <property type="evidence" value="ECO:0007669"/>
    <property type="project" value="InterPro"/>
</dbReference>
<dbReference type="AlphaFoldDB" id="A0A7S2HYW0"/>
<keyword evidence="2" id="KW-0575">Peroxidase</keyword>
<keyword evidence="3" id="KW-0349">Heme</keyword>
<accession>A0A7S2HYW0</accession>
<evidence type="ECO:0000256" key="6">
    <source>
        <dbReference type="ARBA" id="ARBA00023004"/>
    </source>
</evidence>
<reference evidence="8" key="1">
    <citation type="submission" date="2021-01" db="EMBL/GenBank/DDBJ databases">
        <authorList>
            <person name="Corre E."/>
            <person name="Pelletier E."/>
            <person name="Niang G."/>
            <person name="Scheremetjew M."/>
            <person name="Finn R."/>
            <person name="Kale V."/>
            <person name="Holt S."/>
            <person name="Cochrane G."/>
            <person name="Meng A."/>
            <person name="Brown T."/>
            <person name="Cohen L."/>
        </authorList>
    </citation>
    <scope>NUCLEOTIDE SEQUENCE</scope>
    <source>
        <strain evidence="8">CCMP826</strain>
    </source>
</reference>
<dbReference type="PANTHER" id="PTHR30555">
    <property type="entry name" value="HYDROPEROXIDASE I, BIFUNCTIONAL CATALASE-PEROXIDASE"/>
    <property type="match status" value="1"/>
</dbReference>
<proteinExistence type="predicted"/>
<dbReference type="SUPFAM" id="SSF48113">
    <property type="entry name" value="Heme-dependent peroxidases"/>
    <property type="match status" value="1"/>
</dbReference>
<dbReference type="EMBL" id="HBGV01013919">
    <property type="protein sequence ID" value="CAD9504340.1"/>
    <property type="molecule type" value="Transcribed_RNA"/>
</dbReference>
<organism evidence="8">
    <name type="scientific">Helicotheca tamesis</name>
    <dbReference type="NCBI Taxonomy" id="374047"/>
    <lineage>
        <taxon>Eukaryota</taxon>
        <taxon>Sar</taxon>
        <taxon>Stramenopiles</taxon>
        <taxon>Ochrophyta</taxon>
        <taxon>Bacillariophyta</taxon>
        <taxon>Mediophyceae</taxon>
        <taxon>Lithodesmiophycidae</taxon>
        <taxon>Lithodesmiales</taxon>
        <taxon>Lithodesmiaceae</taxon>
        <taxon>Helicotheca</taxon>
    </lineage>
</organism>
<dbReference type="GO" id="GO:0046872">
    <property type="term" value="F:metal ion binding"/>
    <property type="evidence" value="ECO:0007669"/>
    <property type="project" value="UniProtKB-KW"/>
</dbReference>
<evidence type="ECO:0000256" key="5">
    <source>
        <dbReference type="ARBA" id="ARBA00023002"/>
    </source>
</evidence>
<comment type="cofactor">
    <cofactor evidence="1">
        <name>heme b</name>
        <dbReference type="ChEBI" id="CHEBI:60344"/>
    </cofactor>
</comment>
<evidence type="ECO:0000256" key="1">
    <source>
        <dbReference type="ARBA" id="ARBA00001970"/>
    </source>
</evidence>
<keyword evidence="4" id="KW-0479">Metal-binding</keyword>
<evidence type="ECO:0000313" key="8">
    <source>
        <dbReference type="EMBL" id="CAD9504340.1"/>
    </source>
</evidence>
<keyword evidence="5" id="KW-0560">Oxidoreductase</keyword>
<dbReference type="GO" id="GO:0005829">
    <property type="term" value="C:cytosol"/>
    <property type="evidence" value="ECO:0007669"/>
    <property type="project" value="TreeGrafter"/>
</dbReference>
<evidence type="ECO:0000256" key="3">
    <source>
        <dbReference type="ARBA" id="ARBA00022617"/>
    </source>
</evidence>
<feature type="region of interest" description="Disordered" evidence="7">
    <location>
        <begin position="103"/>
        <end position="123"/>
    </location>
</feature>
<dbReference type="GO" id="GO:0070301">
    <property type="term" value="P:cellular response to hydrogen peroxide"/>
    <property type="evidence" value="ECO:0007669"/>
    <property type="project" value="TreeGrafter"/>
</dbReference>
<dbReference type="InterPro" id="IPR010255">
    <property type="entry name" value="Haem_peroxidase_sf"/>
</dbReference>
<sequence length="123" mass="13759">MTNDFFVNLMDCTDNYVCWKKATNDAAAATTRNEGGGGGLYDAYNAQTGERLKWKASEVDLIFASNAELRAIAEYYACDNSRFVEDFVNAWVKVMELDRFDLDSKRRGGVGGGENMESTRSRL</sequence>
<gene>
    <name evidence="8" type="ORF">HTAM1171_LOCUS8509</name>
</gene>
<dbReference type="Gene3D" id="1.10.420.10">
    <property type="entry name" value="Peroxidase, domain 2"/>
    <property type="match status" value="1"/>
</dbReference>